<dbReference type="FunFam" id="1.10.10.60:FF:000168">
    <property type="entry name" value="Telomere repeat-binding factor 1"/>
    <property type="match status" value="1"/>
</dbReference>
<dbReference type="Pfam" id="PF00249">
    <property type="entry name" value="Myb_DNA-binding"/>
    <property type="match status" value="1"/>
</dbReference>
<keyword evidence="7" id="KW-0804">Transcription</keyword>
<feature type="domain" description="H15" evidence="13">
    <location>
        <begin position="117"/>
        <end position="196"/>
    </location>
</feature>
<dbReference type="Pfam" id="PF00538">
    <property type="entry name" value="Linker_histone"/>
    <property type="match status" value="1"/>
</dbReference>
<dbReference type="GO" id="GO:0006334">
    <property type="term" value="P:nucleosome assembly"/>
    <property type="evidence" value="ECO:0007669"/>
    <property type="project" value="InterPro"/>
</dbReference>
<dbReference type="AlphaFoldDB" id="A0A8X8AN56"/>
<evidence type="ECO:0000259" key="13">
    <source>
        <dbReference type="PROSITE" id="PS51504"/>
    </source>
</evidence>
<dbReference type="PROSITE" id="PS50090">
    <property type="entry name" value="MYB_LIKE"/>
    <property type="match status" value="1"/>
</dbReference>
<evidence type="ECO:0000256" key="10">
    <source>
        <dbReference type="SAM" id="Coils"/>
    </source>
</evidence>
<dbReference type="InterPro" id="IPR005818">
    <property type="entry name" value="Histone_H1/H5_H15"/>
</dbReference>
<accession>A0A8X8AN56</accession>
<dbReference type="GO" id="GO:0003691">
    <property type="term" value="F:double-stranded telomeric DNA binding"/>
    <property type="evidence" value="ECO:0007669"/>
    <property type="project" value="InterPro"/>
</dbReference>
<evidence type="ECO:0000256" key="9">
    <source>
        <dbReference type="ARBA" id="ARBA00032813"/>
    </source>
</evidence>
<evidence type="ECO:0000256" key="2">
    <source>
        <dbReference type="ARBA" id="ARBA00004604"/>
    </source>
</evidence>
<dbReference type="PANTHER" id="PTHR46267:SF8">
    <property type="entry name" value="TELOMERE REPEAT-BINDING FACTOR 1"/>
    <property type="match status" value="1"/>
</dbReference>
<sequence>MGAPKQKWTAEEEAALKAGVIKHGAGKWRTILKDPEFSGVLYLRSNVDLKDKWRNISVMVNGYGSREKPKLAPKMVHHVLRQDENPMAAGQTDEDISDAKPLAVSSGALLVANPKRTTVRLDNLIMEAITSLKEPGGSHKTAIASYIEEQYWPPNDFKRILSAKLKYLAANGKLIKLDTLGDVRGLEVKRKYRIAPTSVFAERRRVSPLLLEGRQRISPKIERDGFNMFTMSQIDLDLGRMRTMTAEQAAEVAARAVAEAEAAIAVAEEATREAETAEADAEAAQAFAETARKTLKGRTTPKMVEFITASSLNDLF</sequence>
<keyword evidence="15" id="KW-1185">Reference proteome</keyword>
<keyword evidence="8" id="KW-0539">Nucleus</keyword>
<evidence type="ECO:0000256" key="6">
    <source>
        <dbReference type="ARBA" id="ARBA00023125"/>
    </source>
</evidence>
<dbReference type="Proteomes" id="UP000886885">
    <property type="component" value="Chromosome 1D"/>
</dbReference>
<evidence type="ECO:0000256" key="1">
    <source>
        <dbReference type="ARBA" id="ARBA00004286"/>
    </source>
</evidence>
<evidence type="ECO:0000256" key="4">
    <source>
        <dbReference type="ARBA" id="ARBA00023015"/>
    </source>
</evidence>
<gene>
    <name evidence="14" type="ORF">POTOM_005826</name>
</gene>
<dbReference type="PROSITE" id="PS51294">
    <property type="entry name" value="HTH_MYB"/>
    <property type="match status" value="1"/>
</dbReference>
<evidence type="ECO:0000256" key="5">
    <source>
        <dbReference type="ARBA" id="ARBA00023054"/>
    </source>
</evidence>
<evidence type="ECO:0000259" key="11">
    <source>
        <dbReference type="PROSITE" id="PS50090"/>
    </source>
</evidence>
<dbReference type="GO" id="GO:0005730">
    <property type="term" value="C:nucleolus"/>
    <property type="evidence" value="ECO:0007669"/>
    <property type="project" value="UniProtKB-SubCell"/>
</dbReference>
<dbReference type="PROSITE" id="PS51504">
    <property type="entry name" value="H15"/>
    <property type="match status" value="1"/>
</dbReference>
<evidence type="ECO:0000256" key="7">
    <source>
        <dbReference type="ARBA" id="ARBA00023163"/>
    </source>
</evidence>
<evidence type="ECO:0000313" key="14">
    <source>
        <dbReference type="EMBL" id="KAG6789707.1"/>
    </source>
</evidence>
<dbReference type="InterPro" id="IPR017930">
    <property type="entry name" value="Myb_dom"/>
</dbReference>
<reference evidence="14" key="1">
    <citation type="journal article" date="2020" name="bioRxiv">
        <title>Hybrid origin of Populus tomentosa Carr. identified through genome sequencing and phylogenomic analysis.</title>
        <authorList>
            <person name="An X."/>
            <person name="Gao K."/>
            <person name="Chen Z."/>
            <person name="Li J."/>
            <person name="Yang X."/>
            <person name="Yang X."/>
            <person name="Zhou J."/>
            <person name="Guo T."/>
            <person name="Zhao T."/>
            <person name="Huang S."/>
            <person name="Miao D."/>
            <person name="Khan W.U."/>
            <person name="Rao P."/>
            <person name="Ye M."/>
            <person name="Lei B."/>
            <person name="Liao W."/>
            <person name="Wang J."/>
            <person name="Ji L."/>
            <person name="Li Y."/>
            <person name="Guo B."/>
            <person name="Mustafa N.S."/>
            <person name="Li S."/>
            <person name="Yun Q."/>
            <person name="Keller S.R."/>
            <person name="Mao J."/>
            <person name="Zhang R."/>
            <person name="Strauss S.H."/>
        </authorList>
    </citation>
    <scope>NUCLEOTIDE SEQUENCE</scope>
    <source>
        <strain evidence="14">GM15</strain>
        <tissue evidence="14">Leaf</tissue>
    </source>
</reference>
<keyword evidence="6" id="KW-0238">DNA-binding</keyword>
<proteinExistence type="predicted"/>
<keyword evidence="5 10" id="KW-0175">Coiled coil</keyword>
<dbReference type="PANTHER" id="PTHR46267">
    <property type="entry name" value="SINGLE MYB HISTONE 4"/>
    <property type="match status" value="1"/>
</dbReference>
<dbReference type="SMART" id="SM00717">
    <property type="entry name" value="SANT"/>
    <property type="match status" value="1"/>
</dbReference>
<dbReference type="EMBL" id="JAAWWB010000002">
    <property type="protein sequence ID" value="KAG6789707.1"/>
    <property type="molecule type" value="Genomic_DNA"/>
</dbReference>
<dbReference type="GO" id="GO:0000786">
    <property type="term" value="C:nucleosome"/>
    <property type="evidence" value="ECO:0007669"/>
    <property type="project" value="InterPro"/>
</dbReference>
<keyword evidence="4" id="KW-0805">Transcription regulation</keyword>
<dbReference type="OrthoDB" id="608866at2759"/>
<protein>
    <recommendedName>
        <fullName evidence="9">MYB transcription factor</fullName>
    </recommendedName>
</protein>
<dbReference type="InterPro" id="IPR001005">
    <property type="entry name" value="SANT/Myb"/>
</dbReference>
<dbReference type="CDD" id="cd11660">
    <property type="entry name" value="SANT_TRF"/>
    <property type="match status" value="1"/>
</dbReference>
<evidence type="ECO:0000259" key="12">
    <source>
        <dbReference type="PROSITE" id="PS51294"/>
    </source>
</evidence>
<name>A0A8X8AN56_POPTO</name>
<dbReference type="SMART" id="SM00526">
    <property type="entry name" value="H15"/>
    <property type="match status" value="1"/>
</dbReference>
<feature type="domain" description="Myb-like" evidence="11">
    <location>
        <begin position="5"/>
        <end position="57"/>
    </location>
</feature>
<feature type="coiled-coil region" evidence="10">
    <location>
        <begin position="250"/>
        <end position="287"/>
    </location>
</feature>
<feature type="domain" description="HTH myb-type" evidence="12">
    <location>
        <begin position="1"/>
        <end position="33"/>
    </location>
</feature>
<evidence type="ECO:0000256" key="3">
    <source>
        <dbReference type="ARBA" id="ARBA00022454"/>
    </source>
</evidence>
<keyword evidence="3" id="KW-0158">Chromosome</keyword>
<dbReference type="InterPro" id="IPR044597">
    <property type="entry name" value="SMH1-6"/>
</dbReference>
<organism evidence="14 15">
    <name type="scientific">Populus tomentosa</name>
    <name type="common">Chinese white poplar</name>
    <dbReference type="NCBI Taxonomy" id="118781"/>
    <lineage>
        <taxon>Eukaryota</taxon>
        <taxon>Viridiplantae</taxon>
        <taxon>Streptophyta</taxon>
        <taxon>Embryophyta</taxon>
        <taxon>Tracheophyta</taxon>
        <taxon>Spermatophyta</taxon>
        <taxon>Magnoliopsida</taxon>
        <taxon>eudicotyledons</taxon>
        <taxon>Gunneridae</taxon>
        <taxon>Pentapetalae</taxon>
        <taxon>rosids</taxon>
        <taxon>fabids</taxon>
        <taxon>Malpighiales</taxon>
        <taxon>Salicaceae</taxon>
        <taxon>Saliceae</taxon>
        <taxon>Populus</taxon>
    </lineage>
</organism>
<comment type="subcellular location">
    <subcellularLocation>
        <location evidence="1">Chromosome</location>
    </subcellularLocation>
    <subcellularLocation>
        <location evidence="2">Nucleus</location>
        <location evidence="2">Nucleolus</location>
    </subcellularLocation>
</comment>
<evidence type="ECO:0000313" key="15">
    <source>
        <dbReference type="Proteomes" id="UP000886885"/>
    </source>
</evidence>
<comment type="caution">
    <text evidence="14">The sequence shown here is derived from an EMBL/GenBank/DDBJ whole genome shotgun (WGS) entry which is preliminary data.</text>
</comment>
<evidence type="ECO:0000256" key="8">
    <source>
        <dbReference type="ARBA" id="ARBA00023242"/>
    </source>
</evidence>